<evidence type="ECO:0000313" key="3">
    <source>
        <dbReference type="EMBL" id="RLE12895.1"/>
    </source>
</evidence>
<dbReference type="GO" id="GO:0015628">
    <property type="term" value="P:protein secretion by the type II secretion system"/>
    <property type="evidence" value="ECO:0007669"/>
    <property type="project" value="TreeGrafter"/>
</dbReference>
<dbReference type="GO" id="GO:0015627">
    <property type="term" value="C:type II protein secretion system complex"/>
    <property type="evidence" value="ECO:0007669"/>
    <property type="project" value="TreeGrafter"/>
</dbReference>
<evidence type="ECO:0000259" key="2">
    <source>
        <dbReference type="SMART" id="SM00278"/>
    </source>
</evidence>
<comment type="caution">
    <text evidence="3">The sequence shown here is derived from an EMBL/GenBank/DDBJ whole genome shotgun (WGS) entry which is preliminary data.</text>
</comment>
<proteinExistence type="predicted"/>
<dbReference type="SUPFAM" id="SSF47781">
    <property type="entry name" value="RuvA domain 2-like"/>
    <property type="match status" value="1"/>
</dbReference>
<accession>A0A662DBP3</accession>
<feature type="transmembrane region" description="Helical" evidence="1">
    <location>
        <begin position="12"/>
        <end position="33"/>
    </location>
</feature>
<keyword evidence="1" id="KW-0472">Membrane</keyword>
<dbReference type="InterPro" id="IPR051675">
    <property type="entry name" value="Endo/Exo/Phosphatase_dom_1"/>
</dbReference>
<keyword evidence="1" id="KW-1133">Transmembrane helix</keyword>
<dbReference type="SMART" id="SM00278">
    <property type="entry name" value="HhH1"/>
    <property type="match status" value="2"/>
</dbReference>
<evidence type="ECO:0000313" key="4">
    <source>
        <dbReference type="Proteomes" id="UP000267654"/>
    </source>
</evidence>
<feature type="domain" description="Helix-hairpin-helix DNA-binding motif class 1" evidence="2">
    <location>
        <begin position="140"/>
        <end position="159"/>
    </location>
</feature>
<dbReference type="GO" id="GO:0006281">
    <property type="term" value="P:DNA repair"/>
    <property type="evidence" value="ECO:0007669"/>
    <property type="project" value="InterPro"/>
</dbReference>
<dbReference type="Proteomes" id="UP000267654">
    <property type="component" value="Unassembled WGS sequence"/>
</dbReference>
<dbReference type="GO" id="GO:0003677">
    <property type="term" value="F:DNA binding"/>
    <property type="evidence" value="ECO:0007669"/>
    <property type="project" value="InterPro"/>
</dbReference>
<dbReference type="PANTHER" id="PTHR21180:SF32">
    <property type="entry name" value="ENDONUCLEASE_EXONUCLEASE_PHOSPHATASE FAMILY DOMAIN-CONTAINING PROTEIN 1"/>
    <property type="match status" value="1"/>
</dbReference>
<dbReference type="InterPro" id="IPR004509">
    <property type="entry name" value="Competence_ComEA_HhH"/>
</dbReference>
<dbReference type="InterPro" id="IPR019554">
    <property type="entry name" value="Soluble_ligand-bd"/>
</dbReference>
<dbReference type="NCBIfam" id="TIGR00426">
    <property type="entry name" value="competence protein ComEA helix-hairpin-helix repeat region"/>
    <property type="match status" value="1"/>
</dbReference>
<dbReference type="Gene3D" id="1.10.150.320">
    <property type="entry name" value="Photosystem II 12 kDa extrinsic protein"/>
    <property type="match status" value="1"/>
</dbReference>
<dbReference type="PANTHER" id="PTHR21180">
    <property type="entry name" value="ENDONUCLEASE/EXONUCLEASE/PHOSPHATASE FAMILY DOMAIN-CONTAINING PROTEIN 1"/>
    <property type="match status" value="1"/>
</dbReference>
<organism evidence="3 4">
    <name type="scientific">Aerophobetes bacterium</name>
    <dbReference type="NCBI Taxonomy" id="2030807"/>
    <lineage>
        <taxon>Bacteria</taxon>
        <taxon>Candidatus Aerophobota</taxon>
    </lineage>
</organism>
<name>A0A662DBP3_UNCAE</name>
<protein>
    <recommendedName>
        <fullName evidence="2">Helix-hairpin-helix DNA-binding motif class 1 domain-containing protein</fullName>
    </recommendedName>
</protein>
<dbReference type="InterPro" id="IPR010994">
    <property type="entry name" value="RuvA_2-like"/>
</dbReference>
<keyword evidence="1" id="KW-0812">Transmembrane</keyword>
<evidence type="ECO:0000256" key="1">
    <source>
        <dbReference type="SAM" id="Phobius"/>
    </source>
</evidence>
<dbReference type="InterPro" id="IPR003583">
    <property type="entry name" value="Hlx-hairpin-Hlx_DNA-bd_motif"/>
</dbReference>
<dbReference type="EMBL" id="QMQB01000124">
    <property type="protein sequence ID" value="RLE12895.1"/>
    <property type="molecule type" value="Genomic_DNA"/>
</dbReference>
<reference evidence="3 4" key="1">
    <citation type="submission" date="2018-06" db="EMBL/GenBank/DDBJ databases">
        <title>Extensive metabolic versatility and redundancy in microbially diverse, dynamic hydrothermal sediments.</title>
        <authorList>
            <person name="Dombrowski N."/>
            <person name="Teske A."/>
            <person name="Baker B.J."/>
        </authorList>
    </citation>
    <scope>NUCLEOTIDE SEQUENCE [LARGE SCALE GENOMIC DNA]</scope>
    <source>
        <strain evidence="3">B19_G9</strain>
    </source>
</reference>
<dbReference type="Pfam" id="PF12836">
    <property type="entry name" value="HHH_3"/>
    <property type="match status" value="1"/>
</dbReference>
<dbReference type="Pfam" id="PF10531">
    <property type="entry name" value="SLBB"/>
    <property type="match status" value="1"/>
</dbReference>
<feature type="domain" description="Helix-hairpin-helix DNA-binding motif class 1" evidence="2">
    <location>
        <begin position="110"/>
        <end position="129"/>
    </location>
</feature>
<dbReference type="AlphaFoldDB" id="A0A662DBP3"/>
<gene>
    <name evidence="3" type="ORF">DRI96_03830</name>
</gene>
<sequence>MWKLTREEQLVLIFLIGVFAVGLGIKLLGGIPVSPPSSPSLIKVKVYGAVKRPGWYKVTSNSPVKELISKAGGALPWADLSKIDLSTPLSHETTIYIPQGKINLNSASEKDLTFLPGIGPELARRIVNYRGKKGEFKSVDELKEVPGIGDSKFKKIKDRITVR</sequence>